<dbReference type="InterPro" id="IPR006522">
    <property type="entry name" value="Phage_virion_morphogenesis"/>
</dbReference>
<evidence type="ECO:0000313" key="3">
    <source>
        <dbReference type="Proteomes" id="UP000645257"/>
    </source>
</evidence>
<name>A0A918NX88_9NEIS</name>
<dbReference type="NCBIfam" id="TIGR01635">
    <property type="entry name" value="tail_comp_S"/>
    <property type="match status" value="1"/>
</dbReference>
<evidence type="ECO:0000256" key="1">
    <source>
        <dbReference type="SAM" id="MobiDB-lite"/>
    </source>
</evidence>
<organism evidence="2 3">
    <name type="scientific">Paludibacterium paludis</name>
    <dbReference type="NCBI Taxonomy" id="1225769"/>
    <lineage>
        <taxon>Bacteria</taxon>
        <taxon>Pseudomonadati</taxon>
        <taxon>Pseudomonadota</taxon>
        <taxon>Betaproteobacteria</taxon>
        <taxon>Neisseriales</taxon>
        <taxon>Chromobacteriaceae</taxon>
        <taxon>Paludibacterium</taxon>
    </lineage>
</organism>
<accession>A0A918NX88</accession>
<comment type="caution">
    <text evidence="2">The sequence shown here is derived from an EMBL/GenBank/DDBJ whole genome shotgun (WGS) entry which is preliminary data.</text>
</comment>
<sequence length="145" mass="16718">MTRYEDELSGLLMKLSPPQRRKLAREIATALRRETVKRIAAQENPDGSPMDPRKPQLRSQKGRIRRSMFAKLRTAKYLKTDATPNKAVVGFVARVERIARVHQEGLRDRVRPDGPTYQYPRRQLLGFADESVAMVSDRLLNFITK</sequence>
<dbReference type="AlphaFoldDB" id="A0A918NX88"/>
<feature type="region of interest" description="Disordered" evidence="1">
    <location>
        <begin position="37"/>
        <end position="62"/>
    </location>
</feature>
<keyword evidence="3" id="KW-1185">Reference proteome</keyword>
<dbReference type="RefSeq" id="WP_189530341.1">
    <property type="nucleotide sequence ID" value="NZ_BMYX01000001.1"/>
</dbReference>
<reference evidence="2" key="2">
    <citation type="submission" date="2020-09" db="EMBL/GenBank/DDBJ databases">
        <authorList>
            <person name="Sun Q."/>
            <person name="Kim S."/>
        </authorList>
    </citation>
    <scope>NUCLEOTIDE SEQUENCE</scope>
    <source>
        <strain evidence="2">KCTC 32182</strain>
    </source>
</reference>
<evidence type="ECO:0000313" key="2">
    <source>
        <dbReference type="EMBL" id="GGY03807.1"/>
    </source>
</evidence>
<proteinExistence type="predicted"/>
<reference evidence="2" key="1">
    <citation type="journal article" date="2014" name="Int. J. Syst. Evol. Microbiol.">
        <title>Complete genome sequence of Corynebacterium casei LMG S-19264T (=DSM 44701T), isolated from a smear-ripened cheese.</title>
        <authorList>
            <consortium name="US DOE Joint Genome Institute (JGI-PGF)"/>
            <person name="Walter F."/>
            <person name="Albersmeier A."/>
            <person name="Kalinowski J."/>
            <person name="Ruckert C."/>
        </authorList>
    </citation>
    <scope>NUCLEOTIDE SEQUENCE</scope>
    <source>
        <strain evidence="2">KCTC 32182</strain>
    </source>
</reference>
<dbReference type="Pfam" id="PF05069">
    <property type="entry name" value="Phage_tail_S"/>
    <property type="match status" value="1"/>
</dbReference>
<protein>
    <submittedName>
        <fullName evidence="2">Virion morphogenesis protein</fullName>
    </submittedName>
</protein>
<dbReference type="EMBL" id="BMYX01000001">
    <property type="protein sequence ID" value="GGY03807.1"/>
    <property type="molecule type" value="Genomic_DNA"/>
</dbReference>
<dbReference type="Proteomes" id="UP000645257">
    <property type="component" value="Unassembled WGS sequence"/>
</dbReference>
<gene>
    <name evidence="2" type="ORF">GCM10011289_02680</name>
</gene>